<dbReference type="Proteomes" id="UP000663832">
    <property type="component" value="Unassembled WGS sequence"/>
</dbReference>
<evidence type="ECO:0000259" key="1">
    <source>
        <dbReference type="PROSITE" id="PS50144"/>
    </source>
</evidence>
<dbReference type="EMBL" id="CAJNOI010000042">
    <property type="protein sequence ID" value="CAF0920780.1"/>
    <property type="molecule type" value="Genomic_DNA"/>
</dbReference>
<keyword evidence="4" id="KW-1185">Reference proteome</keyword>
<dbReference type="PANTHER" id="PTHR10131:SF94">
    <property type="entry name" value="TNF RECEPTOR-ASSOCIATED FACTOR 4"/>
    <property type="match status" value="1"/>
</dbReference>
<dbReference type="Pfam" id="PF21355">
    <property type="entry name" value="TRAF-mep_MATH"/>
    <property type="match status" value="1"/>
</dbReference>
<dbReference type="PANTHER" id="PTHR10131">
    <property type="entry name" value="TNF RECEPTOR ASSOCIATED FACTOR"/>
    <property type="match status" value="1"/>
</dbReference>
<evidence type="ECO:0000313" key="2">
    <source>
        <dbReference type="EMBL" id="CAF0846013.1"/>
    </source>
</evidence>
<evidence type="ECO:0000313" key="5">
    <source>
        <dbReference type="Proteomes" id="UP000663877"/>
    </source>
</evidence>
<dbReference type="InterPro" id="IPR008974">
    <property type="entry name" value="TRAF-like"/>
</dbReference>
<name>A0A814AZ63_9BILA</name>
<sequence length="436" mass="49756">MQLTCCGERVCESCSKSKLKQLSQCPFCSEPGTPETRQDKGNKREVDSLKVNCPRCNDQWFGLYMNLPEHLSIHCDLACENCDEKFVFPQQREQHQQETCKNRIVSCPLDFLGCSQKDKILYLRVRFSDLSQHYISNEHQSYLFLFIKNVVLQSSASRANLAIQKSFNGPYRRMLTDNLGRIKSLIQDIGRTIENCVHLNLEKQTKQAMLDGIYAQFTEIKKSSDNNIKLIESLHGMLMDMSKLLEEIRLKSFNRPKLLTTDNTFIWSINFLTLRNSGQPMQSEPVHTSQSGYRLCLGCDITTDERNEKYISISFTILLGEFDAILSWPVPFSITLSILDLTLAKKHITCSIPAKSKVLTFQRPISSANPPYRVEKICPVDTLSKTGSNYVQDGCMFIEACIDFTADSRHEIADDGVKKTAYDPMKTDVPFNMLVN</sequence>
<dbReference type="InterPro" id="IPR049342">
    <property type="entry name" value="TRAF1-6_MATH_dom"/>
</dbReference>
<feature type="domain" description="MATH" evidence="1">
    <location>
        <begin position="262"/>
        <end position="402"/>
    </location>
</feature>
<proteinExistence type="predicted"/>
<dbReference type="InterPro" id="IPR002083">
    <property type="entry name" value="MATH/TRAF_dom"/>
</dbReference>
<dbReference type="SUPFAM" id="SSF49599">
    <property type="entry name" value="TRAF domain-like"/>
    <property type="match status" value="1"/>
</dbReference>
<dbReference type="GO" id="GO:0043122">
    <property type="term" value="P:regulation of canonical NF-kappaB signal transduction"/>
    <property type="evidence" value="ECO:0007669"/>
    <property type="project" value="TreeGrafter"/>
</dbReference>
<dbReference type="AlphaFoldDB" id="A0A814AZ63"/>
<evidence type="ECO:0000313" key="4">
    <source>
        <dbReference type="Proteomes" id="UP000663832"/>
    </source>
</evidence>
<protein>
    <recommendedName>
        <fullName evidence="1">MATH domain-containing protein</fullName>
    </recommendedName>
</protein>
<organism evidence="3 5">
    <name type="scientific">Adineta steineri</name>
    <dbReference type="NCBI Taxonomy" id="433720"/>
    <lineage>
        <taxon>Eukaryota</taxon>
        <taxon>Metazoa</taxon>
        <taxon>Spiralia</taxon>
        <taxon>Gnathifera</taxon>
        <taxon>Rotifera</taxon>
        <taxon>Eurotatoria</taxon>
        <taxon>Bdelloidea</taxon>
        <taxon>Adinetida</taxon>
        <taxon>Adinetidae</taxon>
        <taxon>Adineta</taxon>
    </lineage>
</organism>
<dbReference type="OrthoDB" id="5574452at2759"/>
<accession>A0A814AZ63</accession>
<dbReference type="InterPro" id="IPR013083">
    <property type="entry name" value="Znf_RING/FYVE/PHD"/>
</dbReference>
<evidence type="ECO:0000313" key="3">
    <source>
        <dbReference type="EMBL" id="CAF0920780.1"/>
    </source>
</evidence>
<gene>
    <name evidence="3" type="ORF">BJG266_LOCUS11517</name>
    <name evidence="2" type="ORF">QVE165_LOCUS6578</name>
</gene>
<dbReference type="PROSITE" id="PS50144">
    <property type="entry name" value="MATH"/>
    <property type="match status" value="1"/>
</dbReference>
<comment type="caution">
    <text evidence="3">The sequence shown here is derived from an EMBL/GenBank/DDBJ whole genome shotgun (WGS) entry which is preliminary data.</text>
</comment>
<dbReference type="EMBL" id="CAJNOM010000027">
    <property type="protein sequence ID" value="CAF0846013.1"/>
    <property type="molecule type" value="Genomic_DNA"/>
</dbReference>
<dbReference type="Proteomes" id="UP000663877">
    <property type="component" value="Unassembled WGS sequence"/>
</dbReference>
<reference evidence="3" key="1">
    <citation type="submission" date="2021-02" db="EMBL/GenBank/DDBJ databases">
        <authorList>
            <person name="Nowell W R."/>
        </authorList>
    </citation>
    <scope>NUCLEOTIDE SEQUENCE</scope>
</reference>
<dbReference type="Gene3D" id="2.60.210.10">
    <property type="entry name" value="Apoptosis, Tumor Necrosis Factor Receptor Associated Protein 2, Chain A"/>
    <property type="match status" value="1"/>
</dbReference>
<dbReference type="Gene3D" id="3.30.40.10">
    <property type="entry name" value="Zinc/RING finger domain, C3HC4 (zinc finger)"/>
    <property type="match status" value="1"/>
</dbReference>